<evidence type="ECO:0000313" key="2">
    <source>
        <dbReference type="Proteomes" id="UP000001817"/>
    </source>
</evidence>
<dbReference type="KEGG" id="bxe:Bxe_C1018"/>
<dbReference type="EMBL" id="CP000272">
    <property type="protein sequence ID" value="ABE36889.1"/>
    <property type="molecule type" value="Genomic_DNA"/>
</dbReference>
<evidence type="ECO:0000313" key="1">
    <source>
        <dbReference type="EMBL" id="ABE36889.1"/>
    </source>
</evidence>
<dbReference type="Proteomes" id="UP000001817">
    <property type="component" value="Chromosome 3"/>
</dbReference>
<gene>
    <name evidence="1" type="ORF">Bxe_C1018</name>
</gene>
<proteinExistence type="predicted"/>
<sequence length="106" mass="12129">MARDYRKRRKTLRTVQGEVTGVTADYIKRLYSEAAGFRLRYFTEFVAETAECQGTSRSCSRRRSLDPGTEHERAALIAFPLLIFHDRGITKILDSGKGSVKDRWAN</sequence>
<reference evidence="1 2" key="1">
    <citation type="journal article" date="2006" name="Proc. Natl. Acad. Sci. U.S.A.">
        <title>Burkholderia xenovorans LB400 harbors a multi-replicon, 9.73-Mbp genome shaped for versatility.</title>
        <authorList>
            <person name="Chain P.S."/>
            <person name="Denef V.J."/>
            <person name="Konstantinidis K.T."/>
            <person name="Vergez L.M."/>
            <person name="Agullo L."/>
            <person name="Reyes V.L."/>
            <person name="Hauser L."/>
            <person name="Cordova M."/>
            <person name="Gomez L."/>
            <person name="Gonzalez M."/>
            <person name="Land M."/>
            <person name="Lao V."/>
            <person name="Larimer F."/>
            <person name="LiPuma J.J."/>
            <person name="Mahenthiralingam E."/>
            <person name="Malfatti S.A."/>
            <person name="Marx C.J."/>
            <person name="Parnell J.J."/>
            <person name="Ramette A."/>
            <person name="Richardson P."/>
            <person name="Seeger M."/>
            <person name="Smith D."/>
            <person name="Spilker T."/>
            <person name="Sul W.J."/>
            <person name="Tsoi T.V."/>
            <person name="Ulrich L.E."/>
            <person name="Zhulin I.B."/>
            <person name="Tiedje J.M."/>
        </authorList>
    </citation>
    <scope>NUCLEOTIDE SEQUENCE [LARGE SCALE GENOMIC DNA]</scope>
    <source>
        <strain evidence="1 2">LB400</strain>
    </source>
</reference>
<accession>Q13GA0</accession>
<keyword evidence="2" id="KW-1185">Reference proteome</keyword>
<protein>
    <submittedName>
        <fullName evidence="1">Transcriptional regulator, XRE family</fullName>
    </submittedName>
</protein>
<organism evidence="1 2">
    <name type="scientific">Paraburkholderia xenovorans (strain LB400)</name>
    <dbReference type="NCBI Taxonomy" id="266265"/>
    <lineage>
        <taxon>Bacteria</taxon>
        <taxon>Pseudomonadati</taxon>
        <taxon>Pseudomonadota</taxon>
        <taxon>Betaproteobacteria</taxon>
        <taxon>Burkholderiales</taxon>
        <taxon>Burkholderiaceae</taxon>
        <taxon>Paraburkholderia</taxon>
    </lineage>
</organism>
<dbReference type="AlphaFoldDB" id="Q13GA0"/>
<name>Q13GA0_PARXL</name>